<dbReference type="KEGG" id="csl:COCSUDRAFT_66702"/>
<keyword evidence="4" id="KW-0539">Nucleus</keyword>
<dbReference type="RefSeq" id="XP_005646373.1">
    <property type="nucleotide sequence ID" value="XM_005646316.1"/>
</dbReference>
<feature type="domain" description="RWP-RK" evidence="6">
    <location>
        <begin position="334"/>
        <end position="428"/>
    </location>
</feature>
<dbReference type="InterPro" id="IPR045012">
    <property type="entry name" value="NLP"/>
</dbReference>
<dbReference type="Proteomes" id="UP000007264">
    <property type="component" value="Unassembled WGS sequence"/>
</dbReference>
<protein>
    <recommendedName>
        <fullName evidence="6">RWP-RK domain-containing protein</fullName>
    </recommendedName>
</protein>
<evidence type="ECO:0000313" key="8">
    <source>
        <dbReference type="Proteomes" id="UP000007264"/>
    </source>
</evidence>
<reference evidence="7 8" key="1">
    <citation type="journal article" date="2012" name="Genome Biol.">
        <title>The genome of the polar eukaryotic microalga coccomyxa subellipsoidea reveals traits of cold adaptation.</title>
        <authorList>
            <person name="Blanc G."/>
            <person name="Agarkova I."/>
            <person name="Grimwood J."/>
            <person name="Kuo A."/>
            <person name="Brueggeman A."/>
            <person name="Dunigan D."/>
            <person name="Gurnon J."/>
            <person name="Ladunga I."/>
            <person name="Lindquist E."/>
            <person name="Lucas S."/>
            <person name="Pangilinan J."/>
            <person name="Proschold T."/>
            <person name="Salamov A."/>
            <person name="Schmutz J."/>
            <person name="Weeks D."/>
            <person name="Yamada T."/>
            <person name="Claverie J.M."/>
            <person name="Grigoriev I."/>
            <person name="Van Etten J."/>
            <person name="Lomsadze A."/>
            <person name="Borodovsky M."/>
        </authorList>
    </citation>
    <scope>NUCLEOTIDE SEQUENCE [LARGE SCALE GENOMIC DNA]</scope>
    <source>
        <strain evidence="7 8">C-169</strain>
    </source>
</reference>
<dbReference type="GeneID" id="17039814"/>
<keyword evidence="1" id="KW-0805">Transcription regulation</keyword>
<organism evidence="7 8">
    <name type="scientific">Coccomyxa subellipsoidea (strain C-169)</name>
    <name type="common">Green microalga</name>
    <dbReference type="NCBI Taxonomy" id="574566"/>
    <lineage>
        <taxon>Eukaryota</taxon>
        <taxon>Viridiplantae</taxon>
        <taxon>Chlorophyta</taxon>
        <taxon>core chlorophytes</taxon>
        <taxon>Trebouxiophyceae</taxon>
        <taxon>Trebouxiophyceae incertae sedis</taxon>
        <taxon>Coccomyxaceae</taxon>
        <taxon>Coccomyxa</taxon>
        <taxon>Coccomyxa subellipsoidea</taxon>
    </lineage>
</organism>
<dbReference type="Pfam" id="PF02042">
    <property type="entry name" value="RWP-RK"/>
    <property type="match status" value="1"/>
</dbReference>
<evidence type="ECO:0000256" key="5">
    <source>
        <dbReference type="SAM" id="MobiDB-lite"/>
    </source>
</evidence>
<dbReference type="GO" id="GO:0003677">
    <property type="term" value="F:DNA binding"/>
    <property type="evidence" value="ECO:0007669"/>
    <property type="project" value="UniProtKB-KW"/>
</dbReference>
<keyword evidence="2" id="KW-0238">DNA-binding</keyword>
<name>I0YTW0_COCSC</name>
<dbReference type="PANTHER" id="PTHR32002">
    <property type="entry name" value="PROTEIN NLP8"/>
    <property type="match status" value="1"/>
</dbReference>
<gene>
    <name evidence="7" type="ORF">COCSUDRAFT_66702</name>
</gene>
<dbReference type="PANTHER" id="PTHR32002:SF41">
    <property type="entry name" value="PROTEIN NLP8"/>
    <property type="match status" value="1"/>
</dbReference>
<dbReference type="InterPro" id="IPR003035">
    <property type="entry name" value="RWP-RK_dom"/>
</dbReference>
<sequence>MVNTEVYDLPHSVEQRGAMASRIARAVLNFQDQLLEADSNTGSLCQVWLPEVSEDGDVVLRTKGLPFCVAGVGDLLALFRCISCRYCFGTDATKPDMLGAPGRVFTTQEPEMSRNVQKYSKEVYLRASEAQQCRVHSTVVLPLFTSADRKSSLGVVEVVQTRQDMSFAEIVSNLARSLEDCNLFTCEGLRGKEMAESSDAIKQMVKGGLVPSSSTRSNSSEADKAAATGDAENEGTSGLTGRASTASISVDLADAASLEAERKKSLGTRTRNASLAADLRAALRQQSLRDSAPKEALAAAAAAPTAGAGAEQMSARGGSLSEEEVDMDEDDDLEDETEEERARRKGKGAGNPGKPGKRLRLEDLQSQFGVGLKEAANRLGICPTTLKRACRRHGIQRWPRRQLLKLSRAIDQINATGSVKSADGSSPAANGLQPLPGPDTRWTALAQLIPGIAVQPDNRQPHKTLPSTQALALTHSTDQRMLQRVDSSASVDPYVAAAAAEQLQRYHSNGSLQQGSPVGAASAGYGLPSHASAQHLHRHDSGAVAGADALAGDGSVHRGQAAFQYLAAAGPSVDAHMQQAQHYGSANSTPMPIPAGSAAHLAHSYPGAMPVGTQPAMMPQVFDGGQQISAPLSMPAMSLSHVHPPTGQHQSPPMMVGGEGSYRGQDLLSYSNQRTMIDAKMDEHTHNWMQHAGNGAQHHLDLFPSVDDLDDDVGLVDAEVLEMLLSR</sequence>
<feature type="compositionally biased region" description="Low complexity" evidence="5">
    <location>
        <begin position="295"/>
        <end position="311"/>
    </location>
</feature>
<feature type="compositionally biased region" description="Polar residues" evidence="5">
    <location>
        <begin position="211"/>
        <end position="220"/>
    </location>
</feature>
<comment type="caution">
    <text evidence="7">The sequence shown here is derived from an EMBL/GenBank/DDBJ whole genome shotgun (WGS) entry which is preliminary data.</text>
</comment>
<keyword evidence="3" id="KW-0804">Transcription</keyword>
<evidence type="ECO:0000259" key="6">
    <source>
        <dbReference type="PROSITE" id="PS51519"/>
    </source>
</evidence>
<dbReference type="GO" id="GO:0003700">
    <property type="term" value="F:DNA-binding transcription factor activity"/>
    <property type="evidence" value="ECO:0007669"/>
    <property type="project" value="InterPro"/>
</dbReference>
<feature type="region of interest" description="Disordered" evidence="5">
    <location>
        <begin position="417"/>
        <end position="436"/>
    </location>
</feature>
<evidence type="ECO:0000256" key="2">
    <source>
        <dbReference type="ARBA" id="ARBA00023125"/>
    </source>
</evidence>
<dbReference type="EMBL" id="AGSI01000011">
    <property type="protein sequence ID" value="EIE21829.1"/>
    <property type="molecule type" value="Genomic_DNA"/>
</dbReference>
<dbReference type="STRING" id="574566.I0YTW0"/>
<evidence type="ECO:0000256" key="1">
    <source>
        <dbReference type="ARBA" id="ARBA00023015"/>
    </source>
</evidence>
<keyword evidence="8" id="KW-1185">Reference proteome</keyword>
<accession>I0YTW0</accession>
<evidence type="ECO:0000313" key="7">
    <source>
        <dbReference type="EMBL" id="EIE21829.1"/>
    </source>
</evidence>
<dbReference type="AlphaFoldDB" id="I0YTW0"/>
<feature type="compositionally biased region" description="Polar residues" evidence="5">
    <location>
        <begin position="417"/>
        <end position="428"/>
    </location>
</feature>
<proteinExistence type="predicted"/>
<feature type="region of interest" description="Disordered" evidence="5">
    <location>
        <begin position="205"/>
        <end position="242"/>
    </location>
</feature>
<dbReference type="OrthoDB" id="6270329at2759"/>
<dbReference type="eggNOG" id="ENOG502QRQ2">
    <property type="taxonomic scope" value="Eukaryota"/>
</dbReference>
<evidence type="ECO:0000256" key="3">
    <source>
        <dbReference type="ARBA" id="ARBA00023163"/>
    </source>
</evidence>
<evidence type="ECO:0000256" key="4">
    <source>
        <dbReference type="ARBA" id="ARBA00023242"/>
    </source>
</evidence>
<feature type="compositionally biased region" description="Acidic residues" evidence="5">
    <location>
        <begin position="321"/>
        <end position="339"/>
    </location>
</feature>
<feature type="region of interest" description="Disordered" evidence="5">
    <location>
        <begin position="295"/>
        <end position="360"/>
    </location>
</feature>
<dbReference type="PROSITE" id="PS51519">
    <property type="entry name" value="RWP_RK"/>
    <property type="match status" value="1"/>
</dbReference>